<dbReference type="Proteomes" id="UP000792671">
    <property type="component" value="Genome"/>
</dbReference>
<dbReference type="GeneID" id="15613864"/>
<gene>
    <name evidence="1" type="ORF">MYSEV_242</name>
</gene>
<evidence type="ECO:0000313" key="1">
    <source>
        <dbReference type="EMBL" id="CCU56440.1"/>
    </source>
</evidence>
<accession>A0A916P228</accession>
<reference evidence="1 2" key="1">
    <citation type="journal article" date="2013" name="J. Virol.">
        <title>New Insights into the Evolution of Entomopoxvirinae from the Complete Genome Sequences of Four Entomopoxviruses Infecting Adoxophyes honmai, Choristoneura biennis, Choristoneura rosaceana, and Mythimna separata.</title>
        <authorList>
            <person name="Theze J."/>
            <person name="Takatsuka J."/>
            <person name="Li Z."/>
            <person name="Gallais J."/>
            <person name="Doucet D."/>
            <person name="Arif B."/>
            <person name="Nakai M."/>
            <person name="Herniou E.A."/>
        </authorList>
    </citation>
    <scope>NUCLEOTIDE SEQUENCE [LARGE SCALE GENOMIC DNA]</scope>
</reference>
<dbReference type="EMBL" id="HF679134">
    <property type="protein sequence ID" value="CCU56440.1"/>
    <property type="molecule type" value="Genomic_DNA"/>
</dbReference>
<organism evidence="1 2">
    <name type="scientific">Mythimna separata entomopoxvirus 'L'</name>
    <dbReference type="NCBI Taxonomy" id="1293572"/>
    <lineage>
        <taxon>Viruses</taxon>
        <taxon>Varidnaviria</taxon>
        <taxon>Bamfordvirae</taxon>
        <taxon>Nucleocytoviricota</taxon>
        <taxon>Pokkesviricetes</taxon>
        <taxon>Chitovirales</taxon>
        <taxon>Poxviridae</taxon>
        <taxon>Entomopoxvirinae</taxon>
        <taxon>Betaentomopoxvirus</taxon>
        <taxon>Betaentomopoxvirus mseparata</taxon>
        <taxon>Mythimna separata entomopoxvirus</taxon>
    </lineage>
</organism>
<keyword evidence="2" id="KW-1185">Reference proteome</keyword>
<protein>
    <submittedName>
        <fullName evidence="1">Uncharacterized protein</fullName>
    </submittedName>
</protein>
<dbReference type="KEGG" id="vg:15613864"/>
<dbReference type="OrthoDB" id="8452at10239"/>
<proteinExistence type="predicted"/>
<dbReference type="RefSeq" id="YP_008003759.1">
    <property type="nucleotide sequence ID" value="NC_021246.1"/>
</dbReference>
<name>A0A916P228_9POXV</name>
<evidence type="ECO:0000313" key="2">
    <source>
        <dbReference type="Proteomes" id="UP000792671"/>
    </source>
</evidence>
<sequence>MKVINLLIDNVLSNIILYLFPNCKNFEELKCLFRINIDKKNSNEIRKLLNKKYNELYNFLHEELSSLNINDYKNLLNNLSTIYNGLSLSDNDKRFIYDELLLIEFCLTYHSNLDKLIFVIKKIFICIVCEIIFSYIKRYILKYLEDVKMSEQIRKRKKYNSINKHKKNIVKAIIEKICPILLPEYDYEIFTYDNIHDINKALKGKISIIKGGAVKYNSETIQTMIDALENIRGSENPVYDKDKVDEFITFLKDPNTKKLIEDGEKMPYNFEDTVDKINTNTLTDEGYVSLNIFNELLDTEIGHRLLKIFSGKTVDQISGIIYKSEESANNGDILDDNSFGFKKGDIVLISVLECLDALRCSYSSNKPCCSNPGSVVVNVNTPITQLRVTDNVVELETHD</sequence>